<dbReference type="Pfam" id="PF13645">
    <property type="entry name" value="YkuD_2"/>
    <property type="match status" value="1"/>
</dbReference>
<keyword evidence="2" id="KW-1185">Reference proteome</keyword>
<evidence type="ECO:0000313" key="2">
    <source>
        <dbReference type="Proteomes" id="UP001242368"/>
    </source>
</evidence>
<comment type="caution">
    <text evidence="1">The sequence shown here is derived from an EMBL/GenBank/DDBJ whole genome shotgun (WGS) entry which is preliminary data.</text>
</comment>
<reference evidence="2" key="1">
    <citation type="journal article" date="2019" name="Int. J. Syst. Evol. Microbiol.">
        <title>The Global Catalogue of Microorganisms (GCM) 10K type strain sequencing project: providing services to taxonomists for standard genome sequencing and annotation.</title>
        <authorList>
            <consortium name="The Broad Institute Genomics Platform"/>
            <consortium name="The Broad Institute Genome Sequencing Center for Infectious Disease"/>
            <person name="Wu L."/>
            <person name="Ma J."/>
        </authorList>
    </citation>
    <scope>NUCLEOTIDE SEQUENCE [LARGE SCALE GENOMIC DNA]</scope>
    <source>
        <strain evidence="2">CECT 7184</strain>
    </source>
</reference>
<accession>A0ABT8CUD4</accession>
<dbReference type="EMBL" id="JAUFQU010000001">
    <property type="protein sequence ID" value="MDN3708124.1"/>
    <property type="molecule type" value="Genomic_DNA"/>
</dbReference>
<dbReference type="Proteomes" id="UP001242368">
    <property type="component" value="Unassembled WGS sequence"/>
</dbReference>
<evidence type="ECO:0000313" key="1">
    <source>
        <dbReference type="EMBL" id="MDN3708124.1"/>
    </source>
</evidence>
<gene>
    <name evidence="1" type="ORF">QW060_13515</name>
</gene>
<dbReference type="PANTHER" id="PTHR38477:SF1">
    <property type="entry name" value="MUREIN L,D-TRANSPEPTIDASE CATALYTIC DOMAIN FAMILY PROTEIN"/>
    <property type="match status" value="1"/>
</dbReference>
<sequence>MKLLPVVLVALLAFKPLKIHDNGGIDGNGNGNGKKVVNKSSSRVVQKDIKLKNTSVSSNGDKESLKSKELAALTGKNATTANLSLDAAEKVMLSTYLDLNEKNFEKPDLASFKAAYKGYFKLKQQGKIDKDILTIIDFTLSSTEKRMWVIDMKSGEIMFQTVVSHGKNSGNEYANDFSNRPESYKSSLGFYKTAETYSGKHGLSLRLDGLERGINDNARMRDIVIHGADYANENFIGSQGRLGRSLGCPALPMNNYKQIINFIKDESCLFIYHGKNSEYLSKSELIN</sequence>
<protein>
    <submittedName>
        <fullName evidence="1">Murein L,D-transpeptidase catalytic domain family protein</fullName>
    </submittedName>
</protein>
<dbReference type="InterPro" id="IPR032676">
    <property type="entry name" value="YkuD_2"/>
</dbReference>
<organism evidence="1 2">
    <name type="scientific">Paenimyroides ceti</name>
    <dbReference type="NCBI Taxonomy" id="395087"/>
    <lineage>
        <taxon>Bacteria</taxon>
        <taxon>Pseudomonadati</taxon>
        <taxon>Bacteroidota</taxon>
        <taxon>Flavobacteriia</taxon>
        <taxon>Flavobacteriales</taxon>
        <taxon>Flavobacteriaceae</taxon>
        <taxon>Paenimyroides</taxon>
    </lineage>
</organism>
<proteinExistence type="predicted"/>
<dbReference type="PANTHER" id="PTHR38477">
    <property type="entry name" value="HYPOTHETICAL EXPORTED PROTEIN"/>
    <property type="match status" value="1"/>
</dbReference>
<name>A0ABT8CUD4_9FLAO</name>